<reference evidence="1" key="1">
    <citation type="submission" date="2022-03" db="EMBL/GenBank/DDBJ databases">
        <authorList>
            <person name="Sayadi A."/>
        </authorList>
    </citation>
    <scope>NUCLEOTIDE SEQUENCE</scope>
</reference>
<name>A0A9P0PIN2_ACAOB</name>
<protein>
    <submittedName>
        <fullName evidence="1">Uncharacterized protein</fullName>
    </submittedName>
</protein>
<dbReference type="EMBL" id="CAKOFQ010006983">
    <property type="protein sequence ID" value="CAH1985600.1"/>
    <property type="molecule type" value="Genomic_DNA"/>
</dbReference>
<accession>A0A9P0PIN2</accession>
<evidence type="ECO:0000313" key="1">
    <source>
        <dbReference type="EMBL" id="CAH1985600.1"/>
    </source>
</evidence>
<sequence>MSFSNTNIAQAVRIVRKKYDIYTVYVYTGAENTACKSWKMFE</sequence>
<comment type="caution">
    <text evidence="1">The sequence shown here is derived from an EMBL/GenBank/DDBJ whole genome shotgun (WGS) entry which is preliminary data.</text>
</comment>
<organism evidence="1 2">
    <name type="scientific">Acanthoscelides obtectus</name>
    <name type="common">Bean weevil</name>
    <name type="synonym">Bruchus obtectus</name>
    <dbReference type="NCBI Taxonomy" id="200917"/>
    <lineage>
        <taxon>Eukaryota</taxon>
        <taxon>Metazoa</taxon>
        <taxon>Ecdysozoa</taxon>
        <taxon>Arthropoda</taxon>
        <taxon>Hexapoda</taxon>
        <taxon>Insecta</taxon>
        <taxon>Pterygota</taxon>
        <taxon>Neoptera</taxon>
        <taxon>Endopterygota</taxon>
        <taxon>Coleoptera</taxon>
        <taxon>Polyphaga</taxon>
        <taxon>Cucujiformia</taxon>
        <taxon>Chrysomeloidea</taxon>
        <taxon>Chrysomelidae</taxon>
        <taxon>Bruchinae</taxon>
        <taxon>Bruchini</taxon>
        <taxon>Acanthoscelides</taxon>
    </lineage>
</organism>
<gene>
    <name evidence="1" type="ORF">ACAOBT_LOCUS16770</name>
</gene>
<keyword evidence="2" id="KW-1185">Reference proteome</keyword>
<evidence type="ECO:0000313" key="2">
    <source>
        <dbReference type="Proteomes" id="UP001152888"/>
    </source>
</evidence>
<proteinExistence type="predicted"/>
<dbReference type="AlphaFoldDB" id="A0A9P0PIN2"/>
<dbReference type="Proteomes" id="UP001152888">
    <property type="component" value="Unassembled WGS sequence"/>
</dbReference>